<dbReference type="Pfam" id="PF06962">
    <property type="entry name" value="rRNA_methylase"/>
    <property type="match status" value="1"/>
</dbReference>
<dbReference type="PANTHER" id="PTHR35276:SF1">
    <property type="entry name" value="TRNA (MNM(5)S(2)U34)-METHYLTRANSFERASE, CHLOROPLASTIC"/>
    <property type="match status" value="1"/>
</dbReference>
<dbReference type="GO" id="GO:0032259">
    <property type="term" value="P:methylation"/>
    <property type="evidence" value="ECO:0007669"/>
    <property type="project" value="UniProtKB-KW"/>
</dbReference>
<reference evidence="1 2" key="1">
    <citation type="submission" date="2014-11" db="EMBL/GenBank/DDBJ databases">
        <authorList>
            <person name="Urmite Genomes Urmite Genomes"/>
        </authorList>
    </citation>
    <scope>NUCLEOTIDE SEQUENCE [LARGE SCALE GENOMIC DNA]</scope>
    <source>
        <strain evidence="1 2">Oc5</strain>
    </source>
</reference>
<dbReference type="RefSeq" id="WP_042530709.1">
    <property type="nucleotide sequence ID" value="NZ_CAXOIH010000012.1"/>
</dbReference>
<dbReference type="Gene3D" id="3.40.50.150">
    <property type="entry name" value="Vaccinia Virus protein VP39"/>
    <property type="match status" value="1"/>
</dbReference>
<keyword evidence="1" id="KW-0489">Methyltransferase</keyword>
<sequence>MLLNVLTCAHALLKESLKEGDTAIDATCGNGYDTLFLSQTVGPSGKVYGFDIQEQAIQNTKATLYENDCHNVTLIQDSHEKIHSNIKEEIFGGAIFNLGYLPKSDKSIVTKAPSTIASVEAILKKLKTNGLIVLVIYYGHPGGGEEKEAVLSYASQLNQKEYQVLRYQFINQQNQAPFLIAIEKKKRSAS</sequence>
<organism evidence="1 2">
    <name type="scientific">Oceanobacillus oncorhynchi</name>
    <dbReference type="NCBI Taxonomy" id="545501"/>
    <lineage>
        <taxon>Bacteria</taxon>
        <taxon>Bacillati</taxon>
        <taxon>Bacillota</taxon>
        <taxon>Bacilli</taxon>
        <taxon>Bacillales</taxon>
        <taxon>Bacillaceae</taxon>
        <taxon>Oceanobacillus</taxon>
    </lineage>
</organism>
<dbReference type="Proteomes" id="UP000040453">
    <property type="component" value="Unassembled WGS sequence"/>
</dbReference>
<protein>
    <submittedName>
        <fullName evidence="1">Ribosomal RNA small subunit methyltransferase H</fullName>
    </submittedName>
</protein>
<dbReference type="SUPFAM" id="SSF53335">
    <property type="entry name" value="S-adenosyl-L-methionine-dependent methyltransferases"/>
    <property type="match status" value="1"/>
</dbReference>
<dbReference type="STRING" id="545501.BN997_01353"/>
<dbReference type="GO" id="GO:0008168">
    <property type="term" value="F:methyltransferase activity"/>
    <property type="evidence" value="ECO:0007669"/>
    <property type="project" value="UniProtKB-KW"/>
</dbReference>
<gene>
    <name evidence="1" type="primary">rsmH_1</name>
    <name evidence="1" type="ORF">BN997_01353</name>
</gene>
<keyword evidence="1" id="KW-0808">Transferase</keyword>
<dbReference type="InterPro" id="IPR029063">
    <property type="entry name" value="SAM-dependent_MTases_sf"/>
</dbReference>
<dbReference type="OrthoDB" id="9792989at2"/>
<keyword evidence="2" id="KW-1185">Reference proteome</keyword>
<evidence type="ECO:0000313" key="2">
    <source>
        <dbReference type="Proteomes" id="UP000040453"/>
    </source>
</evidence>
<dbReference type="EMBL" id="CDGG01000001">
    <property type="protein sequence ID" value="CEI81528.1"/>
    <property type="molecule type" value="Genomic_DNA"/>
</dbReference>
<dbReference type="AlphaFoldDB" id="A0A0A1MEK1"/>
<dbReference type="PANTHER" id="PTHR35276">
    <property type="entry name" value="S-ADENOSYL-L-METHIONINE-DEPENDENT METHYLTRANSFERASES SUPERFAMILY PROTEIN"/>
    <property type="match status" value="1"/>
</dbReference>
<evidence type="ECO:0000313" key="1">
    <source>
        <dbReference type="EMBL" id="CEI81528.1"/>
    </source>
</evidence>
<dbReference type="InterPro" id="IPR010719">
    <property type="entry name" value="MnmM_MeTrfase"/>
</dbReference>
<proteinExistence type="predicted"/>
<accession>A0A0A1MEK1</accession>
<dbReference type="CDD" id="cd02440">
    <property type="entry name" value="AdoMet_MTases"/>
    <property type="match status" value="1"/>
</dbReference>
<name>A0A0A1MEK1_9BACI</name>